<accession>A0ABT2K7E2</accession>
<evidence type="ECO:0000256" key="8">
    <source>
        <dbReference type="SAM" id="MobiDB-lite"/>
    </source>
</evidence>
<dbReference type="InterPro" id="IPR036890">
    <property type="entry name" value="HATPase_C_sf"/>
</dbReference>
<feature type="region of interest" description="Disordered" evidence="8">
    <location>
        <begin position="327"/>
        <end position="346"/>
    </location>
</feature>
<dbReference type="PANTHER" id="PTHR43102:SF2">
    <property type="entry name" value="GAF DOMAIN-CONTAINING PROTEIN"/>
    <property type="match status" value="1"/>
</dbReference>
<dbReference type="Pfam" id="PF01590">
    <property type="entry name" value="GAF"/>
    <property type="match status" value="1"/>
</dbReference>
<dbReference type="RefSeq" id="WP_260275696.1">
    <property type="nucleotide sequence ID" value="NZ_JANAVZ010000001.1"/>
</dbReference>
<dbReference type="SMART" id="SM00911">
    <property type="entry name" value="HWE_HK"/>
    <property type="match status" value="1"/>
</dbReference>
<dbReference type="SUPFAM" id="SSF55781">
    <property type="entry name" value="GAF domain-like"/>
    <property type="match status" value="1"/>
</dbReference>
<evidence type="ECO:0000313" key="12">
    <source>
        <dbReference type="Proteomes" id="UP001320702"/>
    </source>
</evidence>
<evidence type="ECO:0000256" key="6">
    <source>
        <dbReference type="ARBA" id="ARBA00022777"/>
    </source>
</evidence>
<dbReference type="Proteomes" id="UP001320702">
    <property type="component" value="Unassembled WGS sequence"/>
</dbReference>
<dbReference type="InterPro" id="IPR029016">
    <property type="entry name" value="GAF-like_dom_sf"/>
</dbReference>
<keyword evidence="6" id="KW-0418">Kinase</keyword>
<keyword evidence="12" id="KW-1185">Reference proteome</keyword>
<name>A0ABT2K7E2_9RHOB</name>
<reference evidence="11 12" key="1">
    <citation type="submission" date="2022-04" db="EMBL/GenBank/DDBJ databases">
        <title>Paracoccus sp. YLB-12 draft genome sequence.</title>
        <authorList>
            <person name="Yu L."/>
        </authorList>
    </citation>
    <scope>NUCLEOTIDE SEQUENCE [LARGE SCALE GENOMIC DNA]</scope>
    <source>
        <strain evidence="11 12">YLB-12</strain>
    </source>
</reference>
<evidence type="ECO:0000256" key="7">
    <source>
        <dbReference type="ARBA" id="ARBA00022840"/>
    </source>
</evidence>
<sequence>MSLPDTPLDTAPDDHRGRLSDPARLASLKASDLMDSLPEETFDRVIRLASRLTGAPVGLFSLVDETRQFFKAQAGLPDGVAESRQTPLSHSLCQYVVSRDAPLVVSDALQSPLLRDNGAVHDLKVSAYLGVPIHAPDGQAIGSLCAIDTSSRDWSEDQIDSMHSLAAMVESELALRHAAAARQLLLSEMNHRVKNLFTVVSAIVRISRRAHEDDADALAAEIEQRLQALSAAHGLIAPSVASDKLAAGSVPLDRLIETLTAPYQRPGLSLDFQGPQIDLGPRAAATLALVFHEMITNAAKYGALRDGGGRLAIGWRLGGNSLQLDWSETSTDPDTTGGDAEISTDPSAPGFGSQLIDLLVAGPLEGQITGGGAASGLVRNFSLPLASLSR</sequence>
<feature type="region of interest" description="Disordered" evidence="8">
    <location>
        <begin position="1"/>
        <end position="21"/>
    </location>
</feature>
<keyword evidence="7" id="KW-0067">ATP-binding</keyword>
<dbReference type="SMART" id="SM00065">
    <property type="entry name" value="GAF"/>
    <property type="match status" value="1"/>
</dbReference>
<dbReference type="Gene3D" id="3.30.565.10">
    <property type="entry name" value="Histidine kinase-like ATPase, C-terminal domain"/>
    <property type="match status" value="1"/>
</dbReference>
<keyword evidence="4" id="KW-0808">Transferase</keyword>
<evidence type="ECO:0000259" key="9">
    <source>
        <dbReference type="SMART" id="SM00065"/>
    </source>
</evidence>
<dbReference type="PANTHER" id="PTHR43102">
    <property type="entry name" value="SLR1143 PROTEIN"/>
    <property type="match status" value="1"/>
</dbReference>
<evidence type="ECO:0000256" key="5">
    <source>
        <dbReference type="ARBA" id="ARBA00022741"/>
    </source>
</evidence>
<evidence type="ECO:0000256" key="2">
    <source>
        <dbReference type="ARBA" id="ARBA00012438"/>
    </source>
</evidence>
<dbReference type="InterPro" id="IPR003018">
    <property type="entry name" value="GAF"/>
</dbReference>
<comment type="caution">
    <text evidence="11">The sequence shown here is derived from an EMBL/GenBank/DDBJ whole genome shotgun (WGS) entry which is preliminary data.</text>
</comment>
<keyword evidence="5" id="KW-0547">Nucleotide-binding</keyword>
<feature type="compositionally biased region" description="Basic and acidic residues" evidence="8">
    <location>
        <begin position="12"/>
        <end position="21"/>
    </location>
</feature>
<dbReference type="Pfam" id="PF07536">
    <property type="entry name" value="HWE_HK"/>
    <property type="match status" value="1"/>
</dbReference>
<gene>
    <name evidence="11" type="ORF">MU516_02995</name>
</gene>
<protein>
    <recommendedName>
        <fullName evidence="2">histidine kinase</fullName>
        <ecNumber evidence="2">2.7.13.3</ecNumber>
    </recommendedName>
</protein>
<evidence type="ECO:0000256" key="4">
    <source>
        <dbReference type="ARBA" id="ARBA00022679"/>
    </source>
</evidence>
<proteinExistence type="predicted"/>
<evidence type="ECO:0000313" key="11">
    <source>
        <dbReference type="EMBL" id="MCT4331834.1"/>
    </source>
</evidence>
<evidence type="ECO:0000256" key="1">
    <source>
        <dbReference type="ARBA" id="ARBA00000085"/>
    </source>
</evidence>
<feature type="domain" description="Signal transduction histidine kinase HWE region" evidence="10">
    <location>
        <begin position="188"/>
        <end position="276"/>
    </location>
</feature>
<keyword evidence="3" id="KW-0597">Phosphoprotein</keyword>
<dbReference type="EC" id="2.7.13.3" evidence="2"/>
<comment type="catalytic activity">
    <reaction evidence="1">
        <text>ATP + protein L-histidine = ADP + protein N-phospho-L-histidine.</text>
        <dbReference type="EC" id="2.7.13.3"/>
    </reaction>
</comment>
<feature type="compositionally biased region" description="Low complexity" evidence="8">
    <location>
        <begin position="1"/>
        <end position="10"/>
    </location>
</feature>
<feature type="domain" description="GAF" evidence="9">
    <location>
        <begin position="37"/>
        <end position="183"/>
    </location>
</feature>
<dbReference type="Gene3D" id="3.30.450.40">
    <property type="match status" value="1"/>
</dbReference>
<evidence type="ECO:0000256" key="3">
    <source>
        <dbReference type="ARBA" id="ARBA00022553"/>
    </source>
</evidence>
<organism evidence="11 12">
    <name type="scientific">Paracoccus maritimus</name>
    <dbReference type="NCBI Taxonomy" id="2933292"/>
    <lineage>
        <taxon>Bacteria</taxon>
        <taxon>Pseudomonadati</taxon>
        <taxon>Pseudomonadota</taxon>
        <taxon>Alphaproteobacteria</taxon>
        <taxon>Rhodobacterales</taxon>
        <taxon>Paracoccaceae</taxon>
        <taxon>Paracoccus</taxon>
    </lineage>
</organism>
<evidence type="ECO:0000259" key="10">
    <source>
        <dbReference type="SMART" id="SM00911"/>
    </source>
</evidence>
<dbReference type="InterPro" id="IPR011102">
    <property type="entry name" value="Sig_transdc_His_kinase_HWE"/>
</dbReference>
<dbReference type="EMBL" id="JANAVZ010000001">
    <property type="protein sequence ID" value="MCT4331834.1"/>
    <property type="molecule type" value="Genomic_DNA"/>
</dbReference>